<protein>
    <submittedName>
        <fullName evidence="3">Uncharacterized protein</fullName>
    </submittedName>
</protein>
<keyword evidence="2" id="KW-1133">Transmembrane helix</keyword>
<reference evidence="3 4" key="1">
    <citation type="submission" date="2016-07" db="EMBL/GenBank/DDBJ databases">
        <title>Pervasive Adenine N6-methylation of Active Genes in Fungi.</title>
        <authorList>
            <consortium name="DOE Joint Genome Institute"/>
            <person name="Mondo S.J."/>
            <person name="Dannebaum R.O."/>
            <person name="Kuo R.C."/>
            <person name="Labutti K."/>
            <person name="Haridas S."/>
            <person name="Kuo A."/>
            <person name="Salamov A."/>
            <person name="Ahrendt S.R."/>
            <person name="Lipzen A."/>
            <person name="Sullivan W."/>
            <person name="Andreopoulos W.B."/>
            <person name="Clum A."/>
            <person name="Lindquist E."/>
            <person name="Daum C."/>
            <person name="Ramamoorthy G.K."/>
            <person name="Gryganskyi A."/>
            <person name="Culley D."/>
            <person name="Magnuson J.K."/>
            <person name="James T.Y."/>
            <person name="O'Malley M.A."/>
            <person name="Stajich J.E."/>
            <person name="Spatafora J.W."/>
            <person name="Visel A."/>
            <person name="Grigoriev I.V."/>
        </authorList>
    </citation>
    <scope>NUCLEOTIDE SEQUENCE [LARGE SCALE GENOMIC DNA]</scope>
    <source>
        <strain evidence="3 4">12-1054</strain>
    </source>
</reference>
<organism evidence="3 4">
    <name type="scientific">Protomyces lactucae-debilis</name>
    <dbReference type="NCBI Taxonomy" id="2754530"/>
    <lineage>
        <taxon>Eukaryota</taxon>
        <taxon>Fungi</taxon>
        <taxon>Dikarya</taxon>
        <taxon>Ascomycota</taxon>
        <taxon>Taphrinomycotina</taxon>
        <taxon>Taphrinomycetes</taxon>
        <taxon>Taphrinales</taxon>
        <taxon>Protomycetaceae</taxon>
        <taxon>Protomyces</taxon>
    </lineage>
</organism>
<evidence type="ECO:0000256" key="1">
    <source>
        <dbReference type="SAM" id="MobiDB-lite"/>
    </source>
</evidence>
<evidence type="ECO:0000313" key="4">
    <source>
        <dbReference type="Proteomes" id="UP000193685"/>
    </source>
</evidence>
<evidence type="ECO:0000256" key="2">
    <source>
        <dbReference type="SAM" id="Phobius"/>
    </source>
</evidence>
<proteinExistence type="predicted"/>
<dbReference type="AlphaFoldDB" id="A0A1Y2FSB1"/>
<evidence type="ECO:0000313" key="3">
    <source>
        <dbReference type="EMBL" id="ORY86902.1"/>
    </source>
</evidence>
<dbReference type="Proteomes" id="UP000193685">
    <property type="component" value="Unassembled WGS sequence"/>
</dbReference>
<dbReference type="GeneID" id="63785148"/>
<comment type="caution">
    <text evidence="3">The sequence shown here is derived from an EMBL/GenBank/DDBJ whole genome shotgun (WGS) entry which is preliminary data.</text>
</comment>
<dbReference type="RefSeq" id="XP_040727758.1">
    <property type="nucleotide sequence ID" value="XM_040868549.1"/>
</dbReference>
<keyword evidence="2" id="KW-0812">Transmembrane</keyword>
<dbReference type="EMBL" id="MCFI01000002">
    <property type="protein sequence ID" value="ORY86902.1"/>
    <property type="molecule type" value="Genomic_DNA"/>
</dbReference>
<feature type="region of interest" description="Disordered" evidence="1">
    <location>
        <begin position="63"/>
        <end position="104"/>
    </location>
</feature>
<accession>A0A1Y2FSB1</accession>
<gene>
    <name evidence="3" type="ORF">BCR37DRAFT_376184</name>
</gene>
<feature type="region of interest" description="Disordered" evidence="1">
    <location>
        <begin position="139"/>
        <end position="172"/>
    </location>
</feature>
<feature type="compositionally biased region" description="Basic and acidic residues" evidence="1">
    <location>
        <begin position="163"/>
        <end position="172"/>
    </location>
</feature>
<feature type="compositionally biased region" description="Polar residues" evidence="1">
    <location>
        <begin position="78"/>
        <end position="88"/>
    </location>
</feature>
<feature type="transmembrane region" description="Helical" evidence="2">
    <location>
        <begin position="20"/>
        <end position="40"/>
    </location>
</feature>
<keyword evidence="4" id="KW-1185">Reference proteome</keyword>
<keyword evidence="2" id="KW-0472">Membrane</keyword>
<sequence>MPERDPTKSYPSDIPAWKLIVFSVGPLLFIVAVVLWFFGIRHMLKIRKREAAEQAEWEQFDNDQDVAGPYRGKDAASGSKSDVSSIMTGSRRYQPKHANDSTSDVMTLPHYETTESPSMVEVPFVKGATYIQAPSEHYGESMKDWGYSDPKIAKPSRTQSPTNRDKSSRLDV</sequence>
<name>A0A1Y2FSB1_PROLT</name>